<dbReference type="PANTHER" id="PTHR11712">
    <property type="entry name" value="POLYKETIDE SYNTHASE-RELATED"/>
    <property type="match status" value="1"/>
</dbReference>
<keyword evidence="3" id="KW-0012">Acyltransferase</keyword>
<dbReference type="NCBIfam" id="NF005589">
    <property type="entry name" value="PRK07314.1"/>
    <property type="match status" value="1"/>
</dbReference>
<dbReference type="CDD" id="cd00834">
    <property type="entry name" value="KAS_I_II"/>
    <property type="match status" value="1"/>
</dbReference>
<dbReference type="GO" id="GO:0005829">
    <property type="term" value="C:cytosol"/>
    <property type="evidence" value="ECO:0007669"/>
    <property type="project" value="TreeGrafter"/>
</dbReference>
<name>A0A7W4YH56_9MICO</name>
<proteinExistence type="inferred from homology"/>
<dbReference type="InterPro" id="IPR016039">
    <property type="entry name" value="Thiolase-like"/>
</dbReference>
<dbReference type="Pfam" id="PF00109">
    <property type="entry name" value="ketoacyl-synt"/>
    <property type="match status" value="1"/>
</dbReference>
<accession>A0A7W4YH56</accession>
<comment type="similarity">
    <text evidence="1">Belongs to the thiolase-like superfamily. Beta-ketoacyl-ACP synthases family.</text>
</comment>
<dbReference type="Proteomes" id="UP000545286">
    <property type="component" value="Unassembled WGS sequence"/>
</dbReference>
<feature type="non-terminal residue" evidence="6">
    <location>
        <position position="1"/>
    </location>
</feature>
<dbReference type="Pfam" id="PF02801">
    <property type="entry name" value="Ketoacyl-synt_C"/>
    <property type="match status" value="1"/>
</dbReference>
<dbReference type="InterPro" id="IPR000873">
    <property type="entry name" value="AMP-dep_synth/lig_dom"/>
</dbReference>
<dbReference type="InterPro" id="IPR014031">
    <property type="entry name" value="Ketoacyl_synth_C"/>
</dbReference>
<evidence type="ECO:0000256" key="1">
    <source>
        <dbReference type="ARBA" id="ARBA00008467"/>
    </source>
</evidence>
<gene>
    <name evidence="6" type="ORF">FHX72_003616</name>
</gene>
<evidence type="ECO:0000256" key="3">
    <source>
        <dbReference type="ARBA" id="ARBA00023315"/>
    </source>
</evidence>
<protein>
    <submittedName>
        <fullName evidence="6">3-oxoacyl-(Acyl-carrier-protein) synthase</fullName>
    </submittedName>
</protein>
<evidence type="ECO:0000256" key="2">
    <source>
        <dbReference type="ARBA" id="ARBA00022679"/>
    </source>
</evidence>
<organism evidence="6 7">
    <name type="scientific">Pseudoclavibacter helvolus</name>
    <dbReference type="NCBI Taxonomy" id="255205"/>
    <lineage>
        <taxon>Bacteria</taxon>
        <taxon>Bacillati</taxon>
        <taxon>Actinomycetota</taxon>
        <taxon>Actinomycetes</taxon>
        <taxon>Micrococcales</taxon>
        <taxon>Microbacteriaceae</taxon>
        <taxon>Pseudoclavibacter</taxon>
    </lineage>
</organism>
<evidence type="ECO:0000313" key="6">
    <source>
        <dbReference type="EMBL" id="MBB2959448.1"/>
    </source>
</evidence>
<dbReference type="InterPro" id="IPR000794">
    <property type="entry name" value="Beta-ketoacyl_synthase"/>
</dbReference>
<dbReference type="InterPro" id="IPR042099">
    <property type="entry name" value="ANL_N_sf"/>
</dbReference>
<feature type="compositionally biased region" description="Basic residues" evidence="4">
    <location>
        <begin position="357"/>
        <end position="369"/>
    </location>
</feature>
<dbReference type="Pfam" id="PF00501">
    <property type="entry name" value="AMP-binding"/>
    <property type="match status" value="1"/>
</dbReference>
<dbReference type="PROSITE" id="PS52004">
    <property type="entry name" value="KS3_2"/>
    <property type="match status" value="1"/>
</dbReference>
<feature type="domain" description="Ketosynthase family 3 (KS3)" evidence="5">
    <location>
        <begin position="444"/>
        <end position="854"/>
    </location>
</feature>
<dbReference type="GO" id="GO:0006633">
    <property type="term" value="P:fatty acid biosynthetic process"/>
    <property type="evidence" value="ECO:0007669"/>
    <property type="project" value="TreeGrafter"/>
</dbReference>
<keyword evidence="2" id="KW-0808">Transferase</keyword>
<evidence type="ECO:0000259" key="5">
    <source>
        <dbReference type="PROSITE" id="PS52004"/>
    </source>
</evidence>
<dbReference type="EMBL" id="JACHWJ010000009">
    <property type="protein sequence ID" value="MBB2959448.1"/>
    <property type="molecule type" value="Genomic_DNA"/>
</dbReference>
<dbReference type="PANTHER" id="PTHR11712:SF336">
    <property type="entry name" value="3-OXOACYL-[ACYL-CARRIER-PROTEIN] SYNTHASE, MITOCHONDRIAL"/>
    <property type="match status" value="1"/>
</dbReference>
<keyword evidence="7" id="KW-1185">Reference proteome</keyword>
<dbReference type="SUPFAM" id="SSF53901">
    <property type="entry name" value="Thiolase-like"/>
    <property type="match status" value="2"/>
</dbReference>
<dbReference type="SUPFAM" id="SSF56801">
    <property type="entry name" value="Acetyl-CoA synthetase-like"/>
    <property type="match status" value="1"/>
</dbReference>
<dbReference type="SMART" id="SM00825">
    <property type="entry name" value="PKS_KS"/>
    <property type="match status" value="1"/>
</dbReference>
<feature type="compositionally biased region" description="Pro residues" evidence="4">
    <location>
        <begin position="408"/>
        <end position="417"/>
    </location>
</feature>
<dbReference type="FunFam" id="3.40.47.10:FF:000029">
    <property type="entry name" value="3-oxoacyl-[acyl-carrier-protein] synthase 1"/>
    <property type="match status" value="1"/>
</dbReference>
<dbReference type="Gene3D" id="3.40.50.12780">
    <property type="entry name" value="N-terminal domain of ligase-like"/>
    <property type="match status" value="1"/>
</dbReference>
<evidence type="ECO:0000256" key="4">
    <source>
        <dbReference type="SAM" id="MobiDB-lite"/>
    </source>
</evidence>
<dbReference type="AlphaFoldDB" id="A0A7W4YH56"/>
<dbReference type="Gene3D" id="3.40.47.10">
    <property type="match status" value="1"/>
</dbReference>
<dbReference type="InterPro" id="IPR020841">
    <property type="entry name" value="PKS_Beta-ketoAc_synthase_dom"/>
</dbReference>
<reference evidence="6 7" key="1">
    <citation type="submission" date="2020-08" db="EMBL/GenBank/DDBJ databases">
        <title>Sequencing the genomes of 1000 actinobacteria strains.</title>
        <authorList>
            <person name="Klenk H.-P."/>
        </authorList>
    </citation>
    <scope>NUCLEOTIDE SEQUENCE [LARGE SCALE GENOMIC DNA]</scope>
    <source>
        <strain evidence="6 7">DSM 20419</strain>
    </source>
</reference>
<comment type="caution">
    <text evidence="6">The sequence shown here is derived from an EMBL/GenBank/DDBJ whole genome shotgun (WGS) entry which is preliminary data.</text>
</comment>
<feature type="compositionally biased region" description="Low complexity" evidence="4">
    <location>
        <begin position="295"/>
        <end position="333"/>
    </location>
</feature>
<dbReference type="GO" id="GO:0004315">
    <property type="term" value="F:3-oxoacyl-[acyl-carrier-protein] synthase activity"/>
    <property type="evidence" value="ECO:0007669"/>
    <property type="project" value="TreeGrafter"/>
</dbReference>
<evidence type="ECO:0000313" key="7">
    <source>
        <dbReference type="Proteomes" id="UP000545286"/>
    </source>
</evidence>
<dbReference type="InterPro" id="IPR014030">
    <property type="entry name" value="Ketoacyl_synth_N"/>
</dbReference>
<sequence length="857" mass="89905">TVSLSRAIDAARLLTGVISFRAVAAVLDPLWPLEHRLEILRRVEPALVITDDPEFEAQLDATSWGGTVTSLAAFDLAAADALAERGASAPGPEIRPRDEPFLLLFTSGTTDLPKGFLRTRGSWDHNVDISRRYLGTTDGRSTIAPGPLSYSLTLYALVEVLATGGSLYLQSGFDAQAAARTIAGEHVERLVGVPAMLLAVLQASRRGHLPLDSLVEVITGGANQPEHIRRGFEEAVPEAHLRSYYGASEIGFIGFSDEGDGTNLTPFGGVEVSVRDEAGAEVPAARPAPCTSAWARQSSATSPRRARTASPTPTAGRASTTSRRSRTAHPAARPGRRRRCLRRAQSVPPPGGTRTRFAPRLRGVLRRRAAGQQARLDRRGCRRRRRGCTPHQGADARPPARAPSTPVRAPPPLPCAAPPAHGRWEDPPCCSPRPRHRWRGGAAMRRAVVTAVGAVTPNGLDVTSTWSSLLAGQSGIRLIESVDVSDLAVRVAGEVRSFDAAAHLPKRDVARLDRHAHYAVAAADEAMRSTGIAPGSLPFDATRFAVTIATGSGPVSLTQDAARILDASGPRRVPPGVVVYGGPDAAAAYLSERYGARGASAGLSATCASGTVALGEAMRTIRHGYADAVLVVAADDCLNRVNLAVNATLGALALGHEDAPETASRPFDRARHGFVMAAGAAALLVESEEGAHARGAEILGEVAGYGATSDAYHPTAPRPDGSGALAAMRAALDDARLDAGDLEHVNAHGTSTPLNDAMETAALRELLGARLGGVPVTANKSATGHLLGAAGALEAVISLLTMRDSVIPPTLNLDDPEFPELDVVAREARPARIRTVLSNSFGFGGHNASLLLREFDA</sequence>
<feature type="region of interest" description="Disordered" evidence="4">
    <location>
        <begin position="279"/>
        <end position="431"/>
    </location>
</feature>